<evidence type="ECO:0000313" key="13">
    <source>
        <dbReference type="EMBL" id="KAH7517541.1"/>
    </source>
</evidence>
<keyword evidence="8 12" id="KW-1133">Transmembrane helix</keyword>
<evidence type="ECO:0000256" key="11">
    <source>
        <dbReference type="ARBA" id="ARBA00023180"/>
    </source>
</evidence>
<keyword evidence="3" id="KW-1003">Cell membrane</keyword>
<name>A0A978URP1_ZIZJJ</name>
<protein>
    <submittedName>
        <fullName evidence="13">Uncharacterized protein</fullName>
    </submittedName>
</protein>
<dbReference type="Proteomes" id="UP000813462">
    <property type="component" value="Unassembled WGS sequence"/>
</dbReference>
<dbReference type="SUPFAM" id="SSF52058">
    <property type="entry name" value="L domain-like"/>
    <property type="match status" value="1"/>
</dbReference>
<comment type="caution">
    <text evidence="13">The sequence shown here is derived from an EMBL/GenBank/DDBJ whole genome shotgun (WGS) entry which is preliminary data.</text>
</comment>
<dbReference type="InterPro" id="IPR003591">
    <property type="entry name" value="Leu-rich_rpt_typical-subtyp"/>
</dbReference>
<evidence type="ECO:0000313" key="14">
    <source>
        <dbReference type="Proteomes" id="UP000813462"/>
    </source>
</evidence>
<keyword evidence="11" id="KW-0325">Glycoprotein</keyword>
<gene>
    <name evidence="13" type="ORF">FEM48_Zijuj09G0075900</name>
</gene>
<accession>A0A978URP1</accession>
<keyword evidence="7" id="KW-0677">Repeat</keyword>
<dbReference type="Gene3D" id="3.80.10.10">
    <property type="entry name" value="Ribonuclease Inhibitor"/>
    <property type="match status" value="2"/>
</dbReference>
<sequence length="455" mass="51624">MRELHLGENNVNGSLRKSIGQLSNLEVLDVSSNYFTGAVFEGHLQNLSKLQYLDLSSNNFTGVVSDAHLRKLSKLSWLQTQLNLSVLDISNTGINTDAIPDWFCNITHKLRYLNLSFNSIKGTLPNFPLRFDNYPTVDLSSNQFRGPIPLFLANATVLHLSNNTSTNFKPFLCAPMDRSLPSSLKNCTLMRVVDIGKNNLNGGVPKWIGERLTGLNLFSLESNRFKGRLPSSLCYLNYVQILDLSLNNIFGTIPLCLHNFTSMATKPDRFNTLFSSCISDPSRGYERFYDNTAYFMWKGQEYKFDKTLGLLRLIDLSSNRLTGHIPIQVTDLVKLKQLNLSRNHLSRAIPDSIRQLKQIPTVTQLQSFNASAYLGNTGLCGPHLETNCPENETLPGGDERYIADGAERLDMSWFYMGLGVGFGITFLGVFWWILFFKNYYRPGYFRHLLYKLAWD</sequence>
<comment type="similarity">
    <text evidence="2">Belongs to the RLP family.</text>
</comment>
<dbReference type="InterPro" id="IPR001611">
    <property type="entry name" value="Leu-rich_rpt"/>
</dbReference>
<evidence type="ECO:0000256" key="8">
    <source>
        <dbReference type="ARBA" id="ARBA00022989"/>
    </source>
</evidence>
<dbReference type="PRINTS" id="PR00019">
    <property type="entry name" value="LEURICHRPT"/>
</dbReference>
<evidence type="ECO:0000256" key="7">
    <source>
        <dbReference type="ARBA" id="ARBA00022737"/>
    </source>
</evidence>
<dbReference type="Pfam" id="PF13855">
    <property type="entry name" value="LRR_8"/>
    <property type="match status" value="1"/>
</dbReference>
<dbReference type="GO" id="GO:0005886">
    <property type="term" value="C:plasma membrane"/>
    <property type="evidence" value="ECO:0007669"/>
    <property type="project" value="UniProtKB-SubCell"/>
</dbReference>
<keyword evidence="4" id="KW-0433">Leucine-rich repeat</keyword>
<dbReference type="EMBL" id="JAEACU010000009">
    <property type="protein sequence ID" value="KAH7517541.1"/>
    <property type="molecule type" value="Genomic_DNA"/>
</dbReference>
<evidence type="ECO:0000256" key="3">
    <source>
        <dbReference type="ARBA" id="ARBA00022475"/>
    </source>
</evidence>
<evidence type="ECO:0000256" key="2">
    <source>
        <dbReference type="ARBA" id="ARBA00009592"/>
    </source>
</evidence>
<organism evidence="13 14">
    <name type="scientific">Ziziphus jujuba var. spinosa</name>
    <dbReference type="NCBI Taxonomy" id="714518"/>
    <lineage>
        <taxon>Eukaryota</taxon>
        <taxon>Viridiplantae</taxon>
        <taxon>Streptophyta</taxon>
        <taxon>Embryophyta</taxon>
        <taxon>Tracheophyta</taxon>
        <taxon>Spermatophyta</taxon>
        <taxon>Magnoliopsida</taxon>
        <taxon>eudicotyledons</taxon>
        <taxon>Gunneridae</taxon>
        <taxon>Pentapetalae</taxon>
        <taxon>rosids</taxon>
        <taxon>fabids</taxon>
        <taxon>Rosales</taxon>
        <taxon>Rhamnaceae</taxon>
        <taxon>Paliureae</taxon>
        <taxon>Ziziphus</taxon>
    </lineage>
</organism>
<keyword evidence="9 12" id="KW-0472">Membrane</keyword>
<dbReference type="InterPro" id="IPR032675">
    <property type="entry name" value="LRR_dom_sf"/>
</dbReference>
<proteinExistence type="inferred from homology"/>
<dbReference type="InterPro" id="IPR046956">
    <property type="entry name" value="RLP23-like"/>
</dbReference>
<dbReference type="AlphaFoldDB" id="A0A978URP1"/>
<dbReference type="SMART" id="SM00369">
    <property type="entry name" value="LRR_TYP"/>
    <property type="match status" value="3"/>
</dbReference>
<evidence type="ECO:0000256" key="5">
    <source>
        <dbReference type="ARBA" id="ARBA00022692"/>
    </source>
</evidence>
<keyword evidence="6" id="KW-0732">Signal</keyword>
<evidence type="ECO:0000256" key="10">
    <source>
        <dbReference type="ARBA" id="ARBA00023170"/>
    </source>
</evidence>
<dbReference type="PANTHER" id="PTHR48063:SF101">
    <property type="entry name" value="LRR RECEPTOR-LIKE SERINE_THREONINE-PROTEIN KINASE FLS2"/>
    <property type="match status" value="1"/>
</dbReference>
<evidence type="ECO:0000256" key="9">
    <source>
        <dbReference type="ARBA" id="ARBA00023136"/>
    </source>
</evidence>
<evidence type="ECO:0000256" key="1">
    <source>
        <dbReference type="ARBA" id="ARBA00004251"/>
    </source>
</evidence>
<dbReference type="Pfam" id="PF00560">
    <property type="entry name" value="LRR_1"/>
    <property type="match status" value="4"/>
</dbReference>
<keyword evidence="5 12" id="KW-0812">Transmembrane</keyword>
<keyword evidence="10" id="KW-0675">Receptor</keyword>
<evidence type="ECO:0000256" key="6">
    <source>
        <dbReference type="ARBA" id="ARBA00022729"/>
    </source>
</evidence>
<comment type="subcellular location">
    <subcellularLocation>
        <location evidence="1">Cell membrane</location>
        <topology evidence="1">Single-pass type I membrane protein</topology>
    </subcellularLocation>
</comment>
<dbReference type="PROSITE" id="PS51450">
    <property type="entry name" value="LRR"/>
    <property type="match status" value="1"/>
</dbReference>
<reference evidence="13" key="1">
    <citation type="journal article" date="2021" name="Front. Plant Sci.">
        <title>Chromosome-Scale Genome Assembly for Chinese Sour Jujube and Insights Into Its Genome Evolution and Domestication Signature.</title>
        <authorList>
            <person name="Shen L.-Y."/>
            <person name="Luo H."/>
            <person name="Wang X.-L."/>
            <person name="Wang X.-M."/>
            <person name="Qiu X.-J."/>
            <person name="Liu H."/>
            <person name="Zhou S.-S."/>
            <person name="Jia K.-H."/>
            <person name="Nie S."/>
            <person name="Bao Y.-T."/>
            <person name="Zhang R.-G."/>
            <person name="Yun Q.-Z."/>
            <person name="Chai Y.-H."/>
            <person name="Lu J.-Y."/>
            <person name="Li Y."/>
            <person name="Zhao S.-W."/>
            <person name="Mao J.-F."/>
            <person name="Jia S.-G."/>
            <person name="Mao Y.-M."/>
        </authorList>
    </citation>
    <scope>NUCLEOTIDE SEQUENCE</scope>
    <source>
        <strain evidence="13">AT0</strain>
        <tissue evidence="13">Leaf</tissue>
    </source>
</reference>
<feature type="transmembrane region" description="Helical" evidence="12">
    <location>
        <begin position="413"/>
        <end position="436"/>
    </location>
</feature>
<evidence type="ECO:0000256" key="4">
    <source>
        <dbReference type="ARBA" id="ARBA00022614"/>
    </source>
</evidence>
<dbReference type="PANTHER" id="PTHR48063">
    <property type="entry name" value="LRR RECEPTOR-LIKE KINASE"/>
    <property type="match status" value="1"/>
</dbReference>
<evidence type="ECO:0000256" key="12">
    <source>
        <dbReference type="SAM" id="Phobius"/>
    </source>
</evidence>